<proteinExistence type="predicted"/>
<feature type="transmembrane region" description="Helical" evidence="2">
    <location>
        <begin position="227"/>
        <end position="249"/>
    </location>
</feature>
<keyword evidence="2" id="KW-0472">Membrane</keyword>
<evidence type="ECO:0000313" key="4">
    <source>
        <dbReference type="EMBL" id="KTE90185.1"/>
    </source>
</evidence>
<feature type="transmembrane region" description="Helical" evidence="2">
    <location>
        <begin position="7"/>
        <end position="25"/>
    </location>
</feature>
<organism evidence="4 5">
    <name type="scientific">Desulfitobacterium hafniense</name>
    <name type="common">Desulfitobacterium frappieri</name>
    <dbReference type="NCBI Taxonomy" id="49338"/>
    <lineage>
        <taxon>Bacteria</taxon>
        <taxon>Bacillati</taxon>
        <taxon>Bacillota</taxon>
        <taxon>Clostridia</taxon>
        <taxon>Eubacteriales</taxon>
        <taxon>Desulfitobacteriaceae</taxon>
        <taxon>Desulfitobacterium</taxon>
    </lineage>
</organism>
<dbReference type="RefSeq" id="WP_011460472.1">
    <property type="nucleotide sequence ID" value="NZ_LOCK01000050.1"/>
</dbReference>
<evidence type="ECO:0000256" key="1">
    <source>
        <dbReference type="SAM" id="MobiDB-lite"/>
    </source>
</evidence>
<protein>
    <submittedName>
        <fullName evidence="4">Peptidase M56</fullName>
    </submittedName>
</protein>
<dbReference type="EMBL" id="LOCK01000050">
    <property type="protein sequence ID" value="KTE90185.1"/>
    <property type="molecule type" value="Genomic_DNA"/>
</dbReference>
<feature type="transmembrane region" description="Helical" evidence="2">
    <location>
        <begin position="116"/>
        <end position="138"/>
    </location>
</feature>
<dbReference type="PANTHER" id="PTHR34978">
    <property type="entry name" value="POSSIBLE SENSOR-TRANSDUCER PROTEIN BLAR"/>
    <property type="match status" value="1"/>
</dbReference>
<feature type="domain" description="Peptidase M56" evidence="3">
    <location>
        <begin position="7"/>
        <end position="314"/>
    </location>
</feature>
<reference evidence="4 5" key="1">
    <citation type="submission" date="2015-12" db="EMBL/GenBank/DDBJ databases">
        <title>Draft Genome Sequence of Desulfitobacterium hafniense Strain DH, a Sulfate-reducing Bacterium Isolated from Paddy Soils.</title>
        <authorList>
            <person name="Bao P."/>
            <person name="Zhang X."/>
            <person name="Li G."/>
        </authorList>
    </citation>
    <scope>NUCLEOTIDE SEQUENCE [LARGE SCALE GENOMIC DNA]</scope>
    <source>
        <strain evidence="4 5">DH</strain>
    </source>
</reference>
<dbReference type="AlphaFoldDB" id="A0A0W1JET7"/>
<accession>A0A0W1JET7</accession>
<dbReference type="CDD" id="cd07341">
    <property type="entry name" value="M56_BlaR1_MecR1_like"/>
    <property type="match status" value="1"/>
</dbReference>
<evidence type="ECO:0000313" key="5">
    <source>
        <dbReference type="Proteomes" id="UP000054623"/>
    </source>
</evidence>
<comment type="caution">
    <text evidence="4">The sequence shown here is derived from an EMBL/GenBank/DDBJ whole genome shotgun (WGS) entry which is preliminary data.</text>
</comment>
<feature type="region of interest" description="Disordered" evidence="1">
    <location>
        <begin position="353"/>
        <end position="372"/>
    </location>
</feature>
<sequence>MEAVFKIVLTTSFYAGIVGMVILLVKNLLQDKLNPRWHYWLWIVLLVKLIIPFGPESAFSLYNVLDPLSQEIKFSSVPETVGDAGIYSPEGTQAGNERPGLPAQEPVASAQNLRTYVADALPIIWLSGLLLMFVWLLYAGFSFAGKLKTHAQPASPAVQALLEECKTRAEVKGDIAVLIQDIVKVPSLVGMFKPRILLTPDILRLKEQDISYILLHELSHYRRKDLWVNYLLLILQIIHWFNPVIWYCFRRIRQDMEVAADEGVLSLLKVSEHKEYGKALLAVLETINTKTRLMPRLIGMVDERKNIERRIRMIKMADFFKSRRKRVILTGILCVVILGGLLWTSASARVTSDEGGEDTDAISQNSAAQPVTGQSIEEAVSLAVKEKGKGYLEGEALTEGHKILEVEEKDGTVIAYTVASIGWFGFENGIFTGVSGSGAIPTVMTFAKNANGEYSLLEYKEAEDGGGYGDSIKRNFPQRLWDSIFSGEHYPELVAQKEAQARQYLQSIGRDAQVSQGYVEKKLVDINVEASNRLFAELTKGDAELNRFPYWIGTKEYLDQGERFIYETSQGKTSDGYDLVTFRKSKEDGRIEREYQYKIVGNELTLVFLQSTPELKP</sequence>
<dbReference type="InterPro" id="IPR052173">
    <property type="entry name" value="Beta-lactam_resp_regulator"/>
</dbReference>
<dbReference type="Proteomes" id="UP000054623">
    <property type="component" value="Unassembled WGS sequence"/>
</dbReference>
<dbReference type="Pfam" id="PF05569">
    <property type="entry name" value="Peptidase_M56"/>
    <property type="match status" value="1"/>
</dbReference>
<feature type="compositionally biased region" description="Polar residues" evidence="1">
    <location>
        <begin position="361"/>
        <end position="372"/>
    </location>
</feature>
<keyword evidence="2" id="KW-0812">Transmembrane</keyword>
<feature type="transmembrane region" description="Helical" evidence="2">
    <location>
        <begin position="37"/>
        <end position="54"/>
    </location>
</feature>
<dbReference type="PANTHER" id="PTHR34978:SF3">
    <property type="entry name" value="SLR0241 PROTEIN"/>
    <property type="match status" value="1"/>
</dbReference>
<feature type="transmembrane region" description="Helical" evidence="2">
    <location>
        <begin position="327"/>
        <end position="346"/>
    </location>
</feature>
<keyword evidence="2" id="KW-1133">Transmembrane helix</keyword>
<evidence type="ECO:0000259" key="3">
    <source>
        <dbReference type="Pfam" id="PF05569"/>
    </source>
</evidence>
<dbReference type="OrthoDB" id="9816453at2"/>
<name>A0A0W1JET7_DESHA</name>
<gene>
    <name evidence="4" type="ORF">AT727_09670</name>
</gene>
<evidence type="ECO:0000256" key="2">
    <source>
        <dbReference type="SAM" id="Phobius"/>
    </source>
</evidence>
<dbReference type="InterPro" id="IPR008756">
    <property type="entry name" value="Peptidase_M56"/>
</dbReference>